<organism evidence="1 2">
    <name type="scientific">Bhargavaea ullalensis</name>
    <dbReference type="NCBI Taxonomy" id="1265685"/>
    <lineage>
        <taxon>Bacteria</taxon>
        <taxon>Bacillati</taxon>
        <taxon>Bacillota</taxon>
        <taxon>Bacilli</taxon>
        <taxon>Bacillales</taxon>
        <taxon>Caryophanaceae</taxon>
        <taxon>Bhargavaea</taxon>
    </lineage>
</organism>
<evidence type="ECO:0008006" key="3">
    <source>
        <dbReference type="Google" id="ProtNLM"/>
    </source>
</evidence>
<dbReference type="Proteomes" id="UP001549099">
    <property type="component" value="Unassembled WGS sequence"/>
</dbReference>
<protein>
    <recommendedName>
        <fullName evidence="3">DUF4256 domain-containing protein</fullName>
    </recommendedName>
</protein>
<keyword evidence="2" id="KW-1185">Reference proteome</keyword>
<dbReference type="Pfam" id="PF14066">
    <property type="entry name" value="DUF4256"/>
    <property type="match status" value="1"/>
</dbReference>
<gene>
    <name evidence="1" type="ORF">ABID49_000257</name>
</gene>
<dbReference type="InterPro" id="IPR025352">
    <property type="entry name" value="DUF4256"/>
</dbReference>
<evidence type="ECO:0000313" key="2">
    <source>
        <dbReference type="Proteomes" id="UP001549099"/>
    </source>
</evidence>
<comment type="caution">
    <text evidence="1">The sequence shown here is derived from an EMBL/GenBank/DDBJ whole genome shotgun (WGS) entry which is preliminary data.</text>
</comment>
<accession>A0ABV2G7X2</accession>
<name>A0ABV2G7X2_9BACL</name>
<proteinExistence type="predicted"/>
<sequence>MTKQHGVRRELQAGEQEELLAVLKNRFEQHSGRHEGIRWEEVQSRLEARPDKLWSLGEMERTGGEPDVVGRDGETDGYLFYDCSPESPKGRRSTCYDRLALESRAKNKPETSAEEMASAMGIELLSEDEYKHLQTFGPVDRKTSSWIRTPGDIRALGGALFCDWRYGHVFVYHNGASSYYAARGFRGKLLV</sequence>
<dbReference type="EMBL" id="JBEPLW010000001">
    <property type="protein sequence ID" value="MET3574381.1"/>
    <property type="molecule type" value="Genomic_DNA"/>
</dbReference>
<dbReference type="RefSeq" id="WP_354194500.1">
    <property type="nucleotide sequence ID" value="NZ_JBEPLW010000001.1"/>
</dbReference>
<reference evidence="1 2" key="1">
    <citation type="submission" date="2024-06" db="EMBL/GenBank/DDBJ databases">
        <title>Genomic Encyclopedia of Type Strains, Phase IV (KMG-IV): sequencing the most valuable type-strain genomes for metagenomic binning, comparative biology and taxonomic classification.</title>
        <authorList>
            <person name="Goeker M."/>
        </authorList>
    </citation>
    <scope>NUCLEOTIDE SEQUENCE [LARGE SCALE GENOMIC DNA]</scope>
    <source>
        <strain evidence="1 2">DSM 26128</strain>
    </source>
</reference>
<evidence type="ECO:0000313" key="1">
    <source>
        <dbReference type="EMBL" id="MET3574381.1"/>
    </source>
</evidence>